<name>A0A914X183_9BILA</name>
<accession>A0A914X183</accession>
<dbReference type="AlphaFoldDB" id="A0A914X183"/>
<proteinExistence type="predicted"/>
<sequence length="97" mass="10797">MVERRVHRRIDRCPASITDRCPASIIDRCPLLLPLVARRSNSHPSPPHPPIFAHRNRLTIIEAAASDNGRRSTTTLDSVRWSPRSASVACSIVAIPR</sequence>
<reference evidence="2" key="1">
    <citation type="submission" date="2022-11" db="UniProtKB">
        <authorList>
            <consortium name="WormBaseParasite"/>
        </authorList>
    </citation>
    <scope>IDENTIFICATION</scope>
</reference>
<organism evidence="1 2">
    <name type="scientific">Plectus sambesii</name>
    <dbReference type="NCBI Taxonomy" id="2011161"/>
    <lineage>
        <taxon>Eukaryota</taxon>
        <taxon>Metazoa</taxon>
        <taxon>Ecdysozoa</taxon>
        <taxon>Nematoda</taxon>
        <taxon>Chromadorea</taxon>
        <taxon>Plectida</taxon>
        <taxon>Plectina</taxon>
        <taxon>Plectoidea</taxon>
        <taxon>Plectidae</taxon>
        <taxon>Plectus</taxon>
    </lineage>
</organism>
<evidence type="ECO:0000313" key="2">
    <source>
        <dbReference type="WBParaSite" id="PSAMB.scaffold601size46076.g7360.t1"/>
    </source>
</evidence>
<dbReference type="WBParaSite" id="PSAMB.scaffold601size46076.g7360.t1">
    <property type="protein sequence ID" value="PSAMB.scaffold601size46076.g7360.t1"/>
    <property type="gene ID" value="PSAMB.scaffold601size46076.g7360"/>
</dbReference>
<evidence type="ECO:0000313" key="1">
    <source>
        <dbReference type="Proteomes" id="UP000887566"/>
    </source>
</evidence>
<dbReference type="Proteomes" id="UP000887566">
    <property type="component" value="Unplaced"/>
</dbReference>
<keyword evidence="1" id="KW-1185">Reference proteome</keyword>
<protein>
    <submittedName>
        <fullName evidence="2">Uncharacterized protein</fullName>
    </submittedName>
</protein>